<gene>
    <name evidence="1" type="ORF">J2Z43_000081</name>
</gene>
<reference evidence="1 2" key="1">
    <citation type="submission" date="2021-03" db="EMBL/GenBank/DDBJ databases">
        <title>Genomic Encyclopedia of Type Strains, Phase IV (KMG-IV): sequencing the most valuable type-strain genomes for metagenomic binning, comparative biology and taxonomic classification.</title>
        <authorList>
            <person name="Goeker M."/>
        </authorList>
    </citation>
    <scope>NUCLEOTIDE SEQUENCE [LARGE SCALE GENOMIC DNA]</scope>
    <source>
        <strain evidence="1 2">DSM 1289</strain>
    </source>
</reference>
<sequence length="54" mass="6185">MNKLSKIITGILILSSLTIGAVATYNINHIYDRIAELEEVNSQQYNRILELEHK</sequence>
<organism evidence="1 2">
    <name type="scientific">Metaclostridioides mangenotii</name>
    <dbReference type="NCBI Taxonomy" id="1540"/>
    <lineage>
        <taxon>Bacteria</taxon>
        <taxon>Bacillati</taxon>
        <taxon>Bacillota</taxon>
        <taxon>Clostridia</taxon>
        <taxon>Peptostreptococcales</taxon>
        <taxon>Peptostreptococcaceae</taxon>
        <taxon>Metaclostridioides</taxon>
    </lineage>
</organism>
<dbReference type="RefSeq" id="WP_209455354.1">
    <property type="nucleotide sequence ID" value="NZ_BAAACS010000017.1"/>
</dbReference>
<dbReference type="Proteomes" id="UP000767291">
    <property type="component" value="Unassembled WGS sequence"/>
</dbReference>
<evidence type="ECO:0000313" key="2">
    <source>
        <dbReference type="Proteomes" id="UP000767291"/>
    </source>
</evidence>
<keyword evidence="2" id="KW-1185">Reference proteome</keyword>
<accession>A0ABS4E6Y0</accession>
<comment type="caution">
    <text evidence="1">The sequence shown here is derived from an EMBL/GenBank/DDBJ whole genome shotgun (WGS) entry which is preliminary data.</text>
</comment>
<name>A0ABS4E6Y0_9FIRM</name>
<evidence type="ECO:0000313" key="1">
    <source>
        <dbReference type="EMBL" id="MBP1853691.1"/>
    </source>
</evidence>
<protein>
    <submittedName>
        <fullName evidence="1">Uncharacterized protein</fullName>
    </submittedName>
</protein>
<proteinExistence type="predicted"/>
<dbReference type="EMBL" id="JAGGJX010000001">
    <property type="protein sequence ID" value="MBP1853691.1"/>
    <property type="molecule type" value="Genomic_DNA"/>
</dbReference>